<dbReference type="EMBL" id="DWYZ01000267">
    <property type="protein sequence ID" value="HJB29889.1"/>
    <property type="molecule type" value="Genomic_DNA"/>
</dbReference>
<evidence type="ECO:0000313" key="2">
    <source>
        <dbReference type="Proteomes" id="UP000823842"/>
    </source>
</evidence>
<sequence>MLRWIENYYVGSSVRKPEEMKEKINSGFFAPGIYLLTLSDNPNNLLEFLPAASLKQKAVYRLCPTIIGIAWGKEEAIELTCRILKEVYERTGSFRVEDYLKNR</sequence>
<protein>
    <submittedName>
        <fullName evidence="1">Uncharacterized protein</fullName>
    </submittedName>
</protein>
<dbReference type="Proteomes" id="UP000823842">
    <property type="component" value="Unassembled WGS sequence"/>
</dbReference>
<accession>A0A9D2LVQ8</accession>
<gene>
    <name evidence="1" type="ORF">IAA06_14035</name>
</gene>
<reference evidence="1" key="2">
    <citation type="submission" date="2021-04" db="EMBL/GenBank/DDBJ databases">
        <authorList>
            <person name="Gilroy R."/>
        </authorList>
    </citation>
    <scope>NUCLEOTIDE SEQUENCE</scope>
    <source>
        <strain evidence="1">ChiSjej1B19-5720</strain>
    </source>
</reference>
<comment type="caution">
    <text evidence="1">The sequence shown here is derived from an EMBL/GenBank/DDBJ whole genome shotgun (WGS) entry which is preliminary data.</text>
</comment>
<reference evidence="1" key="1">
    <citation type="journal article" date="2021" name="PeerJ">
        <title>Extensive microbial diversity within the chicken gut microbiome revealed by metagenomics and culture.</title>
        <authorList>
            <person name="Gilroy R."/>
            <person name="Ravi A."/>
            <person name="Getino M."/>
            <person name="Pursley I."/>
            <person name="Horton D.L."/>
            <person name="Alikhan N.F."/>
            <person name="Baker D."/>
            <person name="Gharbi K."/>
            <person name="Hall N."/>
            <person name="Watson M."/>
            <person name="Adriaenssens E.M."/>
            <person name="Foster-Nyarko E."/>
            <person name="Jarju S."/>
            <person name="Secka A."/>
            <person name="Antonio M."/>
            <person name="Oren A."/>
            <person name="Chaudhuri R.R."/>
            <person name="La Ragione R."/>
            <person name="Hildebrand F."/>
            <person name="Pallen M.J."/>
        </authorList>
    </citation>
    <scope>NUCLEOTIDE SEQUENCE</scope>
    <source>
        <strain evidence="1">ChiSjej1B19-5720</strain>
    </source>
</reference>
<name>A0A9D2LVQ8_9FIRM</name>
<organism evidence="1 2">
    <name type="scientific">Candidatus Blautia faecavium</name>
    <dbReference type="NCBI Taxonomy" id="2838487"/>
    <lineage>
        <taxon>Bacteria</taxon>
        <taxon>Bacillati</taxon>
        <taxon>Bacillota</taxon>
        <taxon>Clostridia</taxon>
        <taxon>Lachnospirales</taxon>
        <taxon>Lachnospiraceae</taxon>
        <taxon>Blautia</taxon>
    </lineage>
</organism>
<proteinExistence type="predicted"/>
<evidence type="ECO:0000313" key="1">
    <source>
        <dbReference type="EMBL" id="HJB29889.1"/>
    </source>
</evidence>
<dbReference type="AlphaFoldDB" id="A0A9D2LVQ8"/>